<dbReference type="EMBL" id="CM055735">
    <property type="protein sequence ID" value="KAJ8008266.1"/>
    <property type="molecule type" value="Genomic_DNA"/>
</dbReference>
<gene>
    <name evidence="1" type="ORF">DPEC_G00103010</name>
</gene>
<keyword evidence="2" id="KW-1185">Reference proteome</keyword>
<protein>
    <submittedName>
        <fullName evidence="1">Uncharacterized protein</fullName>
    </submittedName>
</protein>
<reference evidence="1" key="1">
    <citation type="submission" date="2021-05" db="EMBL/GenBank/DDBJ databases">
        <authorList>
            <person name="Pan Q."/>
            <person name="Jouanno E."/>
            <person name="Zahm M."/>
            <person name="Klopp C."/>
            <person name="Cabau C."/>
            <person name="Louis A."/>
            <person name="Berthelot C."/>
            <person name="Parey E."/>
            <person name="Roest Crollius H."/>
            <person name="Montfort J."/>
            <person name="Robinson-Rechavi M."/>
            <person name="Bouchez O."/>
            <person name="Lampietro C."/>
            <person name="Lopez Roques C."/>
            <person name="Donnadieu C."/>
            <person name="Postlethwait J."/>
            <person name="Bobe J."/>
            <person name="Dillon D."/>
            <person name="Chandos A."/>
            <person name="von Hippel F."/>
            <person name="Guiguen Y."/>
        </authorList>
    </citation>
    <scope>NUCLEOTIDE SEQUENCE</scope>
    <source>
        <strain evidence="1">YG-Jan2019</strain>
    </source>
</reference>
<sequence length="211" mass="23405">MSIAWRKPPLGMSSAWPQHADESKWGVQQPPPPKPPEESGRSLESRPRSPSNCRTSPGNSIVRERSPKGSDVQHQRDVAIVKSGHGSFYDEDGYVVTPPRAALSANLKGQVVLSQWRDMTRGQVLSICQRQPSLAMSDPKSFLYPVRLIKAHFPDLLCNWARNLPHHSDRTDRRQSTPPVGADKRAVEACGVLIDSTRHVTSLEAMTDNIS</sequence>
<proteinExistence type="predicted"/>
<evidence type="ECO:0000313" key="1">
    <source>
        <dbReference type="EMBL" id="KAJ8008266.1"/>
    </source>
</evidence>
<accession>A0ACC2GX84</accession>
<organism evidence="1 2">
    <name type="scientific">Dallia pectoralis</name>
    <name type="common">Alaska blackfish</name>
    <dbReference type="NCBI Taxonomy" id="75939"/>
    <lineage>
        <taxon>Eukaryota</taxon>
        <taxon>Metazoa</taxon>
        <taxon>Chordata</taxon>
        <taxon>Craniata</taxon>
        <taxon>Vertebrata</taxon>
        <taxon>Euteleostomi</taxon>
        <taxon>Actinopterygii</taxon>
        <taxon>Neopterygii</taxon>
        <taxon>Teleostei</taxon>
        <taxon>Protacanthopterygii</taxon>
        <taxon>Esociformes</taxon>
        <taxon>Umbridae</taxon>
        <taxon>Dallia</taxon>
    </lineage>
</organism>
<evidence type="ECO:0000313" key="2">
    <source>
        <dbReference type="Proteomes" id="UP001157502"/>
    </source>
</evidence>
<dbReference type="Proteomes" id="UP001157502">
    <property type="component" value="Chromosome 8"/>
</dbReference>
<comment type="caution">
    <text evidence="1">The sequence shown here is derived from an EMBL/GenBank/DDBJ whole genome shotgun (WGS) entry which is preliminary data.</text>
</comment>
<name>A0ACC2GX84_DALPE</name>